<dbReference type="SUPFAM" id="SSF47203">
    <property type="entry name" value="Acyl-CoA dehydrogenase C-terminal domain-like"/>
    <property type="match status" value="1"/>
</dbReference>
<feature type="domain" description="Acyl-CoA oxidase/dehydrogenase middle" evidence="8">
    <location>
        <begin position="125"/>
        <end position="219"/>
    </location>
</feature>
<evidence type="ECO:0000256" key="4">
    <source>
        <dbReference type="ARBA" id="ARBA00022827"/>
    </source>
</evidence>
<keyword evidence="11" id="KW-1185">Reference proteome</keyword>
<protein>
    <submittedName>
        <fullName evidence="10">Acyl-CoA dehydrogenase family protein</fullName>
    </submittedName>
</protein>
<comment type="cofactor">
    <cofactor evidence="1 6">
        <name>FAD</name>
        <dbReference type="ChEBI" id="CHEBI:57692"/>
    </cofactor>
</comment>
<dbReference type="SUPFAM" id="SSF56645">
    <property type="entry name" value="Acyl-CoA dehydrogenase NM domain-like"/>
    <property type="match status" value="1"/>
</dbReference>
<name>A0ABT9EL06_9SPHN</name>
<dbReference type="InterPro" id="IPR046373">
    <property type="entry name" value="Acyl-CoA_Oxase/DH_mid-dom_sf"/>
</dbReference>
<evidence type="ECO:0000259" key="9">
    <source>
        <dbReference type="Pfam" id="PF02771"/>
    </source>
</evidence>
<dbReference type="PANTHER" id="PTHR43292:SF3">
    <property type="entry name" value="ACYL-COA DEHYDROGENASE FADE29"/>
    <property type="match status" value="1"/>
</dbReference>
<evidence type="ECO:0000259" key="8">
    <source>
        <dbReference type="Pfam" id="PF02770"/>
    </source>
</evidence>
<sequence>MNLDFDADDLRFRDEVREFFADGIPETWRTRVRAGLRLDPEDLIYYQRRLHARGWGAPTWPVEYGGTGWTPTQQYIFWSEAARADAPAQFHQGLELIGPIIFTYGTDEQKARYLPRILTLDDWWCQGYSEPGAGSDLAALRTRADRDGDDYVLNGQKMWTSYAHVASHVFVLARTSQEAKRQQGISLILVDMNTPGLRVQKIPTMDEKYHTNELFLDDVRVPVSNLLGEEGKGWGYGKVLLDRERMVSAATAIFLTQTVRGIRDAATRRRVGGVPLIETPGFATKLAQFEIEVIALQTMVLRLMDDAARGADSGPRGSMVKLRWSQLTQAGTALWVEALGPESAHFAPLGNGDGPAEDMPYALQGALYSRVTSIYGGSSEIQHNIIARRALGL</sequence>
<dbReference type="Pfam" id="PF02771">
    <property type="entry name" value="Acyl-CoA_dh_N"/>
    <property type="match status" value="1"/>
</dbReference>
<dbReference type="EMBL" id="JAUUDS010000004">
    <property type="protein sequence ID" value="MDP1027619.1"/>
    <property type="molecule type" value="Genomic_DNA"/>
</dbReference>
<feature type="domain" description="Acyl-CoA dehydrogenase/oxidase N-terminal" evidence="9">
    <location>
        <begin position="9"/>
        <end position="119"/>
    </location>
</feature>
<dbReference type="InterPro" id="IPR052161">
    <property type="entry name" value="Mycobact_Acyl-CoA_DH"/>
</dbReference>
<proteinExistence type="inferred from homology"/>
<organism evidence="10 11">
    <name type="scientific">Sphingomonas aurea</name>
    <dbReference type="NCBI Taxonomy" id="3063994"/>
    <lineage>
        <taxon>Bacteria</taxon>
        <taxon>Pseudomonadati</taxon>
        <taxon>Pseudomonadota</taxon>
        <taxon>Alphaproteobacteria</taxon>
        <taxon>Sphingomonadales</taxon>
        <taxon>Sphingomonadaceae</taxon>
        <taxon>Sphingomonas</taxon>
    </lineage>
</organism>
<dbReference type="Proteomes" id="UP001230685">
    <property type="component" value="Unassembled WGS sequence"/>
</dbReference>
<reference evidence="10 11" key="1">
    <citation type="submission" date="2023-07" db="EMBL/GenBank/DDBJ databases">
        <authorList>
            <person name="Kim M.K."/>
        </authorList>
    </citation>
    <scope>NUCLEOTIDE SEQUENCE [LARGE SCALE GENOMIC DNA]</scope>
    <source>
        <strain evidence="10 11">KR1UV-12</strain>
    </source>
</reference>
<dbReference type="InterPro" id="IPR037069">
    <property type="entry name" value="AcylCoA_DH/ox_N_sf"/>
</dbReference>
<comment type="caution">
    <text evidence="10">The sequence shown here is derived from an EMBL/GenBank/DDBJ whole genome shotgun (WGS) entry which is preliminary data.</text>
</comment>
<evidence type="ECO:0000259" key="7">
    <source>
        <dbReference type="Pfam" id="PF00441"/>
    </source>
</evidence>
<dbReference type="Gene3D" id="1.10.540.10">
    <property type="entry name" value="Acyl-CoA dehydrogenase/oxidase, N-terminal domain"/>
    <property type="match status" value="1"/>
</dbReference>
<dbReference type="PANTHER" id="PTHR43292">
    <property type="entry name" value="ACYL-COA DEHYDROGENASE"/>
    <property type="match status" value="1"/>
</dbReference>
<gene>
    <name evidence="10" type="ORF">Q5H91_10375</name>
</gene>
<dbReference type="InterPro" id="IPR006091">
    <property type="entry name" value="Acyl-CoA_Oxase/DH_mid-dom"/>
</dbReference>
<dbReference type="Gene3D" id="2.40.110.10">
    <property type="entry name" value="Butyryl-CoA Dehydrogenase, subunit A, domain 2"/>
    <property type="match status" value="1"/>
</dbReference>
<evidence type="ECO:0000313" key="11">
    <source>
        <dbReference type="Proteomes" id="UP001230685"/>
    </source>
</evidence>
<keyword evidence="5 6" id="KW-0560">Oxidoreductase</keyword>
<comment type="similarity">
    <text evidence="2 6">Belongs to the acyl-CoA dehydrogenase family.</text>
</comment>
<evidence type="ECO:0000256" key="6">
    <source>
        <dbReference type="RuleBase" id="RU362125"/>
    </source>
</evidence>
<dbReference type="InterPro" id="IPR009075">
    <property type="entry name" value="AcylCo_DH/oxidase_C"/>
</dbReference>
<dbReference type="Pfam" id="PF00441">
    <property type="entry name" value="Acyl-CoA_dh_1"/>
    <property type="match status" value="1"/>
</dbReference>
<evidence type="ECO:0000256" key="1">
    <source>
        <dbReference type="ARBA" id="ARBA00001974"/>
    </source>
</evidence>
<keyword evidence="4 6" id="KW-0274">FAD</keyword>
<evidence type="ECO:0000256" key="3">
    <source>
        <dbReference type="ARBA" id="ARBA00022630"/>
    </source>
</evidence>
<evidence type="ECO:0000256" key="5">
    <source>
        <dbReference type="ARBA" id="ARBA00023002"/>
    </source>
</evidence>
<evidence type="ECO:0000256" key="2">
    <source>
        <dbReference type="ARBA" id="ARBA00009347"/>
    </source>
</evidence>
<accession>A0ABT9EL06</accession>
<dbReference type="InterPro" id="IPR013786">
    <property type="entry name" value="AcylCoA_DH/ox_N"/>
</dbReference>
<dbReference type="InterPro" id="IPR036250">
    <property type="entry name" value="AcylCo_DH-like_C"/>
</dbReference>
<dbReference type="InterPro" id="IPR009100">
    <property type="entry name" value="AcylCoA_DH/oxidase_NM_dom_sf"/>
</dbReference>
<dbReference type="RefSeq" id="WP_305173327.1">
    <property type="nucleotide sequence ID" value="NZ_JAUUDS010000004.1"/>
</dbReference>
<dbReference type="Pfam" id="PF02770">
    <property type="entry name" value="Acyl-CoA_dh_M"/>
    <property type="match status" value="1"/>
</dbReference>
<keyword evidence="3 6" id="KW-0285">Flavoprotein</keyword>
<feature type="domain" description="Acyl-CoA dehydrogenase/oxidase C-terminal" evidence="7">
    <location>
        <begin position="231"/>
        <end position="390"/>
    </location>
</feature>
<dbReference type="Gene3D" id="1.20.140.10">
    <property type="entry name" value="Butyryl-CoA Dehydrogenase, subunit A, domain 3"/>
    <property type="match status" value="1"/>
</dbReference>
<evidence type="ECO:0000313" key="10">
    <source>
        <dbReference type="EMBL" id="MDP1027619.1"/>
    </source>
</evidence>